<protein>
    <submittedName>
        <fullName evidence="2">Uncharacterized protein</fullName>
    </submittedName>
</protein>
<reference evidence="2 3" key="1">
    <citation type="submission" date="2019-05" db="EMBL/GenBank/DDBJ databases">
        <title>Another draft genome of Portunus trituberculatus and its Hox gene families provides insights of decapod evolution.</title>
        <authorList>
            <person name="Jeong J.-H."/>
            <person name="Song I."/>
            <person name="Kim S."/>
            <person name="Choi T."/>
            <person name="Kim D."/>
            <person name="Ryu S."/>
            <person name="Kim W."/>
        </authorList>
    </citation>
    <scope>NUCLEOTIDE SEQUENCE [LARGE SCALE GENOMIC DNA]</scope>
    <source>
        <tissue evidence="2">Muscle</tissue>
    </source>
</reference>
<dbReference type="EMBL" id="VSRR010006747">
    <property type="protein sequence ID" value="MPC45475.1"/>
    <property type="molecule type" value="Genomic_DNA"/>
</dbReference>
<keyword evidence="3" id="KW-1185">Reference proteome</keyword>
<organism evidence="2 3">
    <name type="scientific">Portunus trituberculatus</name>
    <name type="common">Swimming crab</name>
    <name type="synonym">Neptunus trituberculatus</name>
    <dbReference type="NCBI Taxonomy" id="210409"/>
    <lineage>
        <taxon>Eukaryota</taxon>
        <taxon>Metazoa</taxon>
        <taxon>Ecdysozoa</taxon>
        <taxon>Arthropoda</taxon>
        <taxon>Crustacea</taxon>
        <taxon>Multicrustacea</taxon>
        <taxon>Malacostraca</taxon>
        <taxon>Eumalacostraca</taxon>
        <taxon>Eucarida</taxon>
        <taxon>Decapoda</taxon>
        <taxon>Pleocyemata</taxon>
        <taxon>Brachyura</taxon>
        <taxon>Eubrachyura</taxon>
        <taxon>Portunoidea</taxon>
        <taxon>Portunidae</taxon>
        <taxon>Portuninae</taxon>
        <taxon>Portunus</taxon>
    </lineage>
</organism>
<dbReference type="AlphaFoldDB" id="A0A5B7FIY5"/>
<comment type="caution">
    <text evidence="2">The sequence shown here is derived from an EMBL/GenBank/DDBJ whole genome shotgun (WGS) entry which is preliminary data.</text>
</comment>
<keyword evidence="1" id="KW-1133">Transmembrane helix</keyword>
<evidence type="ECO:0000313" key="2">
    <source>
        <dbReference type="EMBL" id="MPC45475.1"/>
    </source>
</evidence>
<dbReference type="Proteomes" id="UP000324222">
    <property type="component" value="Unassembled WGS sequence"/>
</dbReference>
<evidence type="ECO:0000256" key="1">
    <source>
        <dbReference type="SAM" id="Phobius"/>
    </source>
</evidence>
<keyword evidence="1" id="KW-0812">Transmembrane</keyword>
<keyword evidence="1" id="KW-0472">Membrane</keyword>
<accession>A0A5B7FIY5</accession>
<feature type="transmembrane region" description="Helical" evidence="1">
    <location>
        <begin position="12"/>
        <end position="29"/>
    </location>
</feature>
<gene>
    <name evidence="2" type="ORF">E2C01_039174</name>
</gene>
<proteinExistence type="predicted"/>
<name>A0A5B7FIY5_PORTR</name>
<sequence length="61" mass="6737">MKQVCCEAKEEYFNGAVIFCSAFVFFPLLPPSNVPPLRELTETVGISNTKPTVCLLSEVLD</sequence>
<evidence type="ECO:0000313" key="3">
    <source>
        <dbReference type="Proteomes" id="UP000324222"/>
    </source>
</evidence>